<dbReference type="PANTHER" id="PTHR34605">
    <property type="entry name" value="PHAGE_INTEGRASE DOMAIN-CONTAINING PROTEIN"/>
    <property type="match status" value="1"/>
</dbReference>
<evidence type="ECO:0000313" key="2">
    <source>
        <dbReference type="EMBL" id="ESK83175.1"/>
    </source>
</evidence>
<keyword evidence="1" id="KW-0233">DNA recombination</keyword>
<dbReference type="KEGG" id="mrr:Moror_14978"/>
<dbReference type="Proteomes" id="UP000017559">
    <property type="component" value="Unassembled WGS sequence"/>
</dbReference>
<name>V2WSK7_MONRO</name>
<comment type="caution">
    <text evidence="2">The sequence shown here is derived from an EMBL/GenBank/DDBJ whole genome shotgun (WGS) entry which is preliminary data.</text>
</comment>
<dbReference type="GO" id="GO:0006310">
    <property type="term" value="P:DNA recombination"/>
    <property type="evidence" value="ECO:0007669"/>
    <property type="project" value="UniProtKB-KW"/>
</dbReference>
<evidence type="ECO:0008006" key="4">
    <source>
        <dbReference type="Google" id="ProtNLM"/>
    </source>
</evidence>
<dbReference type="Gene3D" id="1.10.443.10">
    <property type="entry name" value="Intergrase catalytic core"/>
    <property type="match status" value="1"/>
</dbReference>
<gene>
    <name evidence="2" type="ORF">Moror_14978</name>
</gene>
<sequence length="490" mass="56021">MTRNQPLLSSQVSFDVDMDIDDMPSLIPEEDEGDIAYDSDNDTFSVLAKHMSPPPSSSMQTHPEHLPKQLLSSLLVDHPINEVFHVEGLQEALTEFTKDMNRLQDEADNDLEGEQHSMGPKLDSEVETPSATVDAKLSDVLKGASTGVTEGTAAHYRSLMNQFAKWCINKQYFKKGEEDKVFSKTPRRDMPELICAWIMDVCDSINLDGTIWPKIERCASYTHAQKMQAAMTFGFGRVHELGNLPWHQSEISKEMKGNPSVSQQVSLYMVSLRRCKVQAGEEPTSAQAITADMIGKMFDFGRKPENSELKAQTQTHKNDNEDPHKWAGLHFCRLLHFIYTISFVCLLRIDEALQIRFKDVEIIDDHTIKLMLPFHKMNQTGKVPPFYIKAFPQQLQHLWYICRPVGKTETITEKDKPLSSKAFLEGFQNNLIDIDIDPTPYGTHSFRCGGCQWLYIDLRWPLRKICEWGGWSTDFSHMTILCFHVRIFLI</sequence>
<dbReference type="GO" id="GO:0003677">
    <property type="term" value="F:DNA binding"/>
    <property type="evidence" value="ECO:0007669"/>
    <property type="project" value="InterPro"/>
</dbReference>
<dbReference type="HOGENOM" id="CLU_556785_0_0_1"/>
<dbReference type="InterPro" id="IPR011010">
    <property type="entry name" value="DNA_brk_join_enz"/>
</dbReference>
<dbReference type="GO" id="GO:0015074">
    <property type="term" value="P:DNA integration"/>
    <property type="evidence" value="ECO:0007669"/>
    <property type="project" value="InterPro"/>
</dbReference>
<evidence type="ECO:0000313" key="3">
    <source>
        <dbReference type="Proteomes" id="UP000017559"/>
    </source>
</evidence>
<organism evidence="2 3">
    <name type="scientific">Moniliophthora roreri (strain MCA 2997)</name>
    <name type="common">Cocoa frosty pod rot fungus</name>
    <name type="synonym">Crinipellis roreri</name>
    <dbReference type="NCBI Taxonomy" id="1381753"/>
    <lineage>
        <taxon>Eukaryota</taxon>
        <taxon>Fungi</taxon>
        <taxon>Dikarya</taxon>
        <taxon>Basidiomycota</taxon>
        <taxon>Agaricomycotina</taxon>
        <taxon>Agaricomycetes</taxon>
        <taxon>Agaricomycetidae</taxon>
        <taxon>Agaricales</taxon>
        <taxon>Marasmiineae</taxon>
        <taxon>Marasmiaceae</taxon>
        <taxon>Moniliophthora</taxon>
    </lineage>
</organism>
<dbReference type="InterPro" id="IPR013762">
    <property type="entry name" value="Integrase-like_cat_sf"/>
</dbReference>
<proteinExistence type="predicted"/>
<dbReference type="SUPFAM" id="SSF56349">
    <property type="entry name" value="DNA breaking-rejoining enzymes"/>
    <property type="match status" value="1"/>
</dbReference>
<dbReference type="OrthoDB" id="3163890at2759"/>
<dbReference type="PANTHER" id="PTHR34605:SF4">
    <property type="entry name" value="DNA ADENINE METHYLTRANSFERASE"/>
    <property type="match status" value="1"/>
</dbReference>
<reference evidence="2 3" key="1">
    <citation type="journal article" date="2014" name="BMC Genomics">
        <title>Genome and secretome analysis of the hemibiotrophic fungal pathogen, Moniliophthora roreri, which causes frosty pod rot disease of cacao: mechanisms of the biotrophic and necrotrophic phases.</title>
        <authorList>
            <person name="Meinhardt L.W."/>
            <person name="Costa G.G.L."/>
            <person name="Thomazella D.P.T."/>
            <person name="Teixeira P.J.P.L."/>
            <person name="Carazzolle M.F."/>
            <person name="Schuster S.C."/>
            <person name="Carlson J.E."/>
            <person name="Guiltinan M.J."/>
            <person name="Mieczkowski P."/>
            <person name="Farmer A."/>
            <person name="Ramaraj T."/>
            <person name="Crozier J."/>
            <person name="Davis R.E."/>
            <person name="Shao J."/>
            <person name="Melnick R.L."/>
            <person name="Pereira G.A.G."/>
            <person name="Bailey B.A."/>
        </authorList>
    </citation>
    <scope>NUCLEOTIDE SEQUENCE [LARGE SCALE GENOMIC DNA]</scope>
    <source>
        <strain evidence="2 3">MCA 2997</strain>
    </source>
</reference>
<dbReference type="InterPro" id="IPR052925">
    <property type="entry name" value="Phage_Integrase-like_Recomb"/>
</dbReference>
<keyword evidence="3" id="KW-1185">Reference proteome</keyword>
<dbReference type="AlphaFoldDB" id="V2WSK7"/>
<dbReference type="EMBL" id="AWSO01001636">
    <property type="protein sequence ID" value="ESK83175.1"/>
    <property type="molecule type" value="Genomic_DNA"/>
</dbReference>
<evidence type="ECO:0000256" key="1">
    <source>
        <dbReference type="ARBA" id="ARBA00023172"/>
    </source>
</evidence>
<protein>
    <recommendedName>
        <fullName evidence="4">DNA breaking-rejoining enzyme</fullName>
    </recommendedName>
</protein>
<accession>V2WSK7</accession>